<accession>A0A5B0RJX7</accession>
<protein>
    <submittedName>
        <fullName evidence="2">Uncharacterized protein</fullName>
    </submittedName>
</protein>
<gene>
    <name evidence="2" type="ORF">PGTUg99_008336</name>
</gene>
<feature type="compositionally biased region" description="Basic and acidic residues" evidence="1">
    <location>
        <begin position="82"/>
        <end position="91"/>
    </location>
</feature>
<reference evidence="2 3" key="1">
    <citation type="submission" date="2019-05" db="EMBL/GenBank/DDBJ databases">
        <title>Emergence of the Ug99 lineage of the wheat stem rust pathogen through somatic hybridization.</title>
        <authorList>
            <person name="Li F."/>
            <person name="Upadhyaya N.M."/>
            <person name="Sperschneider J."/>
            <person name="Matny O."/>
            <person name="Nguyen-Phuc H."/>
            <person name="Mago R."/>
            <person name="Raley C."/>
            <person name="Miller M.E."/>
            <person name="Silverstein K.A.T."/>
            <person name="Henningsen E."/>
            <person name="Hirsch C.D."/>
            <person name="Visser B."/>
            <person name="Pretorius Z.A."/>
            <person name="Steffenson B.J."/>
            <person name="Schwessinger B."/>
            <person name="Dodds P.N."/>
            <person name="Figueroa M."/>
        </authorList>
    </citation>
    <scope>NUCLEOTIDE SEQUENCE [LARGE SCALE GENOMIC DNA]</scope>
    <source>
        <strain evidence="2 3">Ug99</strain>
    </source>
</reference>
<proteinExistence type="predicted"/>
<feature type="region of interest" description="Disordered" evidence="1">
    <location>
        <begin position="71"/>
        <end position="91"/>
    </location>
</feature>
<evidence type="ECO:0000313" key="2">
    <source>
        <dbReference type="EMBL" id="KAA1125418.1"/>
    </source>
</evidence>
<feature type="region of interest" description="Disordered" evidence="1">
    <location>
        <begin position="1"/>
        <end position="35"/>
    </location>
</feature>
<organism evidence="2 3">
    <name type="scientific">Puccinia graminis f. sp. tritici</name>
    <dbReference type="NCBI Taxonomy" id="56615"/>
    <lineage>
        <taxon>Eukaryota</taxon>
        <taxon>Fungi</taxon>
        <taxon>Dikarya</taxon>
        <taxon>Basidiomycota</taxon>
        <taxon>Pucciniomycotina</taxon>
        <taxon>Pucciniomycetes</taxon>
        <taxon>Pucciniales</taxon>
        <taxon>Pucciniaceae</taxon>
        <taxon>Puccinia</taxon>
    </lineage>
</organism>
<sequence>MRCSPAEIRRPSTSPGSIRNDLAELHPTHQTTPRIPHVVRSVIQTHPTPTHALTRSPTLFSPSLISHSQHSCSSALRSLGSPERDSNWFFT</sequence>
<dbReference type="AlphaFoldDB" id="A0A5B0RJX7"/>
<evidence type="ECO:0000256" key="1">
    <source>
        <dbReference type="SAM" id="MobiDB-lite"/>
    </source>
</evidence>
<evidence type="ECO:0000313" key="3">
    <source>
        <dbReference type="Proteomes" id="UP000325313"/>
    </source>
</evidence>
<dbReference type="Proteomes" id="UP000325313">
    <property type="component" value="Unassembled WGS sequence"/>
</dbReference>
<comment type="caution">
    <text evidence="2">The sequence shown here is derived from an EMBL/GenBank/DDBJ whole genome shotgun (WGS) entry which is preliminary data.</text>
</comment>
<dbReference type="EMBL" id="VDEP01000178">
    <property type="protein sequence ID" value="KAA1125418.1"/>
    <property type="molecule type" value="Genomic_DNA"/>
</dbReference>
<name>A0A5B0RJX7_PUCGR</name>